<name>A0A550JGH7_9BACT</name>
<dbReference type="SFLD" id="SFLDG01067">
    <property type="entry name" value="SPASM/twitch_domain_containing"/>
    <property type="match status" value="1"/>
</dbReference>
<sequence>MSTSQMLAPGAQSHPCFSPSAANRFGRIHLPVAPNCNLRCGYCDRRHDCVNESRPGVTSRILDPERALAHLGESRARMPFLSVVGIAGPGDPMAEPELTLATLELIRRHHPDLLLCLSSNGLGLADEVENLVDLGVDFVTLTINAVDPLIGSRIYDHIRLAGEIYRGVEAAGALLQRQIDAVVRLKARGVTVKINTVVIPEINDREVVAVARLAASLGADLMNLIGMIPVSGTPLEHHSPPTRSMLDALRTKAEEYLPQMTHCARCRADACGLTRDGADHSRAG</sequence>
<protein>
    <recommendedName>
        <fullName evidence="5">FeMo cofactor biosynthesis protein NifB</fullName>
    </recommendedName>
    <alternativeName>
        <fullName evidence="14">Nitrogenase cofactor maturase NifB</fullName>
    </alternativeName>
    <alternativeName>
        <fullName evidence="13">Radical SAM assemblase NifB</fullName>
    </alternativeName>
</protein>
<dbReference type="InterPro" id="IPR000385">
    <property type="entry name" value="MoaA_NifB_PqqE_Fe-S-bd_CS"/>
</dbReference>
<keyword evidence="9" id="KW-0408">Iron</keyword>
<comment type="caution">
    <text evidence="16">The sequence shown here is derived from an EMBL/GenBank/DDBJ whole genome shotgun (WGS) entry which is preliminary data.</text>
</comment>
<comment type="pathway">
    <text evidence="3">Cofactor biosynthesis; Fe-Mo cofactor biosynthesis.</text>
</comment>
<dbReference type="InterPro" id="IPR007197">
    <property type="entry name" value="rSAM"/>
</dbReference>
<reference evidence="16 17" key="1">
    <citation type="submission" date="2019-07" db="EMBL/GenBank/DDBJ databases">
        <title>Insights of Desulfuromonas acetexigens electromicrobiology.</title>
        <authorList>
            <person name="Katuri K."/>
            <person name="Sapireddy V."/>
            <person name="Shaw D.R."/>
            <person name="Saikaly P."/>
        </authorList>
    </citation>
    <scope>NUCLEOTIDE SEQUENCE [LARGE SCALE GENOMIC DNA]</scope>
    <source>
        <strain evidence="16 17">2873</strain>
    </source>
</reference>
<keyword evidence="7" id="KW-0949">S-adenosyl-L-methionine</keyword>
<keyword evidence="6" id="KW-0004">4Fe-4S</keyword>
<evidence type="ECO:0000256" key="9">
    <source>
        <dbReference type="ARBA" id="ARBA00023004"/>
    </source>
</evidence>
<comment type="function">
    <text evidence="2">Involved in the biosynthesis of the iron-molybdenum cofactor (FeMo-co or M-cluster) found in the dinitrogenase enzyme of the nitrogenase complex in nitrogen-fixing microorganisms. NifB catalyzes the crucial step of radical SAM-dependent carbide insertion that occurs concomitant with the insertion of a 9th sulfur and the rearrangement/coupling of two [4Fe-4S] clusters into a [8Fe-9S-C] cluster, the precursor to the M-cluster.</text>
</comment>
<dbReference type="OrthoDB" id="9785734at2"/>
<dbReference type="Pfam" id="PF04055">
    <property type="entry name" value="Radical_SAM"/>
    <property type="match status" value="1"/>
</dbReference>
<dbReference type="AlphaFoldDB" id="A0A550JGH7"/>
<keyword evidence="12" id="KW-0456">Lyase</keyword>
<feature type="domain" description="Radical SAM core" evidence="15">
    <location>
        <begin position="22"/>
        <end position="267"/>
    </location>
</feature>
<keyword evidence="11" id="KW-0535">Nitrogen fixation</keyword>
<evidence type="ECO:0000256" key="5">
    <source>
        <dbReference type="ARBA" id="ARBA00021702"/>
    </source>
</evidence>
<dbReference type="GO" id="GO:0032324">
    <property type="term" value="P:molybdopterin cofactor biosynthetic process"/>
    <property type="evidence" value="ECO:0007669"/>
    <property type="project" value="UniProtKB-ARBA"/>
</dbReference>
<dbReference type="GO" id="GO:0051539">
    <property type="term" value="F:4 iron, 4 sulfur cluster binding"/>
    <property type="evidence" value="ECO:0007669"/>
    <property type="project" value="UniProtKB-KW"/>
</dbReference>
<evidence type="ECO:0000256" key="6">
    <source>
        <dbReference type="ARBA" id="ARBA00022485"/>
    </source>
</evidence>
<gene>
    <name evidence="16" type="ORF">FL622_06755</name>
</gene>
<dbReference type="SFLD" id="SFLDS00029">
    <property type="entry name" value="Radical_SAM"/>
    <property type="match status" value="1"/>
</dbReference>
<proteinExistence type="inferred from homology"/>
<dbReference type="InterPro" id="IPR058240">
    <property type="entry name" value="rSAM_sf"/>
</dbReference>
<evidence type="ECO:0000256" key="10">
    <source>
        <dbReference type="ARBA" id="ARBA00023014"/>
    </source>
</evidence>
<evidence type="ECO:0000313" key="16">
    <source>
        <dbReference type="EMBL" id="TRO82271.1"/>
    </source>
</evidence>
<accession>A0A550JGH7</accession>
<evidence type="ECO:0000256" key="3">
    <source>
        <dbReference type="ARBA" id="ARBA00005155"/>
    </source>
</evidence>
<organism evidence="16 17">
    <name type="scientific">Trichloromonas acetexigens</name>
    <dbReference type="NCBI Taxonomy" id="38815"/>
    <lineage>
        <taxon>Bacteria</taxon>
        <taxon>Pseudomonadati</taxon>
        <taxon>Thermodesulfobacteriota</taxon>
        <taxon>Desulfuromonadia</taxon>
        <taxon>Desulfuromonadales</taxon>
        <taxon>Trichloromonadaceae</taxon>
        <taxon>Trichloromonas</taxon>
    </lineage>
</organism>
<dbReference type="GO" id="GO:0046872">
    <property type="term" value="F:metal ion binding"/>
    <property type="evidence" value="ECO:0007669"/>
    <property type="project" value="UniProtKB-KW"/>
</dbReference>
<evidence type="ECO:0000256" key="11">
    <source>
        <dbReference type="ARBA" id="ARBA00023231"/>
    </source>
</evidence>
<dbReference type="Proteomes" id="UP000317155">
    <property type="component" value="Unassembled WGS sequence"/>
</dbReference>
<dbReference type="CDD" id="cd01335">
    <property type="entry name" value="Radical_SAM"/>
    <property type="match status" value="1"/>
</dbReference>
<dbReference type="PROSITE" id="PS01305">
    <property type="entry name" value="MOAA_NIFB_PQQE"/>
    <property type="match status" value="1"/>
</dbReference>
<dbReference type="PANTHER" id="PTHR43787">
    <property type="entry name" value="FEMO COFACTOR BIOSYNTHESIS PROTEIN NIFB-RELATED"/>
    <property type="match status" value="1"/>
</dbReference>
<evidence type="ECO:0000256" key="2">
    <source>
        <dbReference type="ARBA" id="ARBA00003522"/>
    </source>
</evidence>
<keyword evidence="10" id="KW-0411">Iron-sulfur</keyword>
<evidence type="ECO:0000256" key="14">
    <source>
        <dbReference type="ARBA" id="ARBA00032102"/>
    </source>
</evidence>
<evidence type="ECO:0000259" key="15">
    <source>
        <dbReference type="PROSITE" id="PS51918"/>
    </source>
</evidence>
<dbReference type="PROSITE" id="PS51918">
    <property type="entry name" value="RADICAL_SAM"/>
    <property type="match status" value="1"/>
</dbReference>
<dbReference type="SFLD" id="SFLDG01068">
    <property type="entry name" value="FeMo_cofactor_biosynthesis_pro"/>
    <property type="match status" value="1"/>
</dbReference>
<dbReference type="InterPro" id="IPR013785">
    <property type="entry name" value="Aldolase_TIM"/>
</dbReference>
<keyword evidence="8" id="KW-0479">Metal-binding</keyword>
<comment type="similarity">
    <text evidence="4">Belongs to the radical SAM superfamily. NifB family.</text>
</comment>
<evidence type="ECO:0000256" key="4">
    <source>
        <dbReference type="ARBA" id="ARBA00006804"/>
    </source>
</evidence>
<dbReference type="EMBL" id="VJVV01000004">
    <property type="protein sequence ID" value="TRO82271.1"/>
    <property type="molecule type" value="Genomic_DNA"/>
</dbReference>
<evidence type="ECO:0000256" key="12">
    <source>
        <dbReference type="ARBA" id="ARBA00023239"/>
    </source>
</evidence>
<dbReference type="UniPathway" id="UPA00782"/>
<dbReference type="GO" id="GO:0016829">
    <property type="term" value="F:lyase activity"/>
    <property type="evidence" value="ECO:0007669"/>
    <property type="project" value="UniProtKB-KW"/>
</dbReference>
<dbReference type="SUPFAM" id="SSF102114">
    <property type="entry name" value="Radical SAM enzymes"/>
    <property type="match status" value="1"/>
</dbReference>
<evidence type="ECO:0000256" key="7">
    <source>
        <dbReference type="ARBA" id="ARBA00022691"/>
    </source>
</evidence>
<evidence type="ECO:0000256" key="8">
    <source>
        <dbReference type="ARBA" id="ARBA00022723"/>
    </source>
</evidence>
<dbReference type="SFLD" id="SFLDF00281">
    <property type="entry name" value="FeMo_cofactor_biosynthesis_pro"/>
    <property type="match status" value="1"/>
</dbReference>
<dbReference type="Gene3D" id="3.20.20.70">
    <property type="entry name" value="Aldolase class I"/>
    <property type="match status" value="1"/>
</dbReference>
<dbReference type="RefSeq" id="WP_092057310.1">
    <property type="nucleotide sequence ID" value="NZ_FOJJ01000034.1"/>
</dbReference>
<evidence type="ECO:0000256" key="1">
    <source>
        <dbReference type="ARBA" id="ARBA00001966"/>
    </source>
</evidence>
<keyword evidence="17" id="KW-1185">Reference proteome</keyword>
<evidence type="ECO:0000256" key="13">
    <source>
        <dbReference type="ARBA" id="ARBA00030926"/>
    </source>
</evidence>
<dbReference type="PANTHER" id="PTHR43787:SF13">
    <property type="entry name" value="FEMO COFACTOR BIOSYNTHESIS PROTEIN NIFB"/>
    <property type="match status" value="1"/>
</dbReference>
<dbReference type="SMART" id="SM00729">
    <property type="entry name" value="Elp3"/>
    <property type="match status" value="1"/>
</dbReference>
<comment type="cofactor">
    <cofactor evidence="1">
        <name>[4Fe-4S] cluster</name>
        <dbReference type="ChEBI" id="CHEBI:49883"/>
    </cofactor>
</comment>
<dbReference type="InterPro" id="IPR006638">
    <property type="entry name" value="Elp3/MiaA/NifB-like_rSAM"/>
</dbReference>
<evidence type="ECO:0000313" key="17">
    <source>
        <dbReference type="Proteomes" id="UP000317155"/>
    </source>
</evidence>